<proteinExistence type="predicted"/>
<reference evidence="1 2" key="1">
    <citation type="submission" date="2019-03" db="EMBL/GenBank/DDBJ databases">
        <title>Single cell metagenomics reveals metabolic interactions within the superorganism composed of flagellate Streblomastix strix and complex community of Bacteroidetes bacteria on its surface.</title>
        <authorList>
            <person name="Treitli S.C."/>
            <person name="Kolisko M."/>
            <person name="Husnik F."/>
            <person name="Keeling P."/>
            <person name="Hampl V."/>
        </authorList>
    </citation>
    <scope>NUCLEOTIDE SEQUENCE [LARGE SCALE GENOMIC DNA]</scope>
    <source>
        <strain evidence="1">ST1C</strain>
    </source>
</reference>
<dbReference type="AlphaFoldDB" id="A0A5J4X1Y7"/>
<protein>
    <submittedName>
        <fullName evidence="1">Uncharacterized protein</fullName>
    </submittedName>
</protein>
<accession>A0A5J4X1Y7</accession>
<name>A0A5J4X1Y7_9EUKA</name>
<dbReference type="EMBL" id="SNRW01000508">
    <property type="protein sequence ID" value="KAA6400746.1"/>
    <property type="molecule type" value="Genomic_DNA"/>
</dbReference>
<gene>
    <name evidence="1" type="ORF">EZS28_003729</name>
</gene>
<sequence>MSYLRWGIKRMQLRRWNELHRQKLAKSVEYSADRRASFMHPFQQYWARWGGEESKDDNHEYFIAVLEHASELGKKVNKESKRYGIQIDGSSFSVAVTESQKECNLDRTNLLMRRVCNQIPFILSNTAKNIGATLSGLLGEHDIVNPSVLVDPISPIAGMPRRKGTSCWSQKPPILQRDAAKKASYKVIEYFPDSVLMAGVPQEIDKDWFRQLD</sequence>
<evidence type="ECO:0000313" key="2">
    <source>
        <dbReference type="Proteomes" id="UP000324800"/>
    </source>
</evidence>
<comment type="caution">
    <text evidence="1">The sequence shown here is derived from an EMBL/GenBank/DDBJ whole genome shotgun (WGS) entry which is preliminary data.</text>
</comment>
<evidence type="ECO:0000313" key="1">
    <source>
        <dbReference type="EMBL" id="KAA6400746.1"/>
    </source>
</evidence>
<dbReference type="OrthoDB" id="37244at2759"/>
<dbReference type="Proteomes" id="UP000324800">
    <property type="component" value="Unassembled WGS sequence"/>
</dbReference>
<organism evidence="1 2">
    <name type="scientific">Streblomastix strix</name>
    <dbReference type="NCBI Taxonomy" id="222440"/>
    <lineage>
        <taxon>Eukaryota</taxon>
        <taxon>Metamonada</taxon>
        <taxon>Preaxostyla</taxon>
        <taxon>Oxymonadida</taxon>
        <taxon>Streblomastigidae</taxon>
        <taxon>Streblomastix</taxon>
    </lineage>
</organism>